<evidence type="ECO:0000313" key="2">
    <source>
        <dbReference type="Proteomes" id="UP001141806"/>
    </source>
</evidence>
<keyword evidence="2" id="KW-1185">Reference proteome</keyword>
<reference evidence="1" key="1">
    <citation type="journal article" date="2023" name="Plant J.">
        <title>The genome of the king protea, Protea cynaroides.</title>
        <authorList>
            <person name="Chang J."/>
            <person name="Duong T.A."/>
            <person name="Schoeman C."/>
            <person name="Ma X."/>
            <person name="Roodt D."/>
            <person name="Barker N."/>
            <person name="Li Z."/>
            <person name="Van de Peer Y."/>
            <person name="Mizrachi E."/>
        </authorList>
    </citation>
    <scope>NUCLEOTIDE SEQUENCE</scope>
    <source>
        <tissue evidence="1">Young leaves</tissue>
    </source>
</reference>
<proteinExistence type="predicted"/>
<protein>
    <submittedName>
        <fullName evidence="1">Uncharacterized protein</fullName>
    </submittedName>
</protein>
<sequence length="248" mass="27357">MLLESNSFTSSLVLAATSTSPMLLSPKPVLPHSTAILLEPNSITQLQPSHTLTSLHPTSYLYKYPSMLTRMRGFFWLGKADPLLSFEIPFCLPHSLACSSSFITTSRNHPLFASNRPSVCPEEISHSANSLVPSGQSVCPESAPSNILCLADSLILARIRAQQHLAPNGQSNFVQNLRPAASHDHGLTVIRVQQPLAFRDHHLTEIRIQQPLVFYDHRMSAIRAQQRLTTISCPRFASSNISRLAIIS</sequence>
<name>A0A9Q0K7M9_9MAGN</name>
<accession>A0A9Q0K7M9</accession>
<dbReference type="EMBL" id="JAMYWD010000007">
    <property type="protein sequence ID" value="KAJ4965356.1"/>
    <property type="molecule type" value="Genomic_DNA"/>
</dbReference>
<dbReference type="Proteomes" id="UP001141806">
    <property type="component" value="Unassembled WGS sequence"/>
</dbReference>
<evidence type="ECO:0000313" key="1">
    <source>
        <dbReference type="EMBL" id="KAJ4965356.1"/>
    </source>
</evidence>
<dbReference type="AlphaFoldDB" id="A0A9Q0K7M9"/>
<comment type="caution">
    <text evidence="1">The sequence shown here is derived from an EMBL/GenBank/DDBJ whole genome shotgun (WGS) entry which is preliminary data.</text>
</comment>
<gene>
    <name evidence="1" type="ORF">NE237_017205</name>
</gene>
<organism evidence="1 2">
    <name type="scientific">Protea cynaroides</name>
    <dbReference type="NCBI Taxonomy" id="273540"/>
    <lineage>
        <taxon>Eukaryota</taxon>
        <taxon>Viridiplantae</taxon>
        <taxon>Streptophyta</taxon>
        <taxon>Embryophyta</taxon>
        <taxon>Tracheophyta</taxon>
        <taxon>Spermatophyta</taxon>
        <taxon>Magnoliopsida</taxon>
        <taxon>Proteales</taxon>
        <taxon>Proteaceae</taxon>
        <taxon>Protea</taxon>
    </lineage>
</organism>